<comment type="similarity">
    <text evidence="2">Belongs to the IQD family.</text>
</comment>
<feature type="compositionally biased region" description="Basic and acidic residues" evidence="4">
    <location>
        <begin position="327"/>
        <end position="339"/>
    </location>
</feature>
<dbReference type="EMBL" id="CAEKKB010000005">
    <property type="protein sequence ID" value="CAB4311356.1"/>
    <property type="molecule type" value="Genomic_DNA"/>
</dbReference>
<keyword evidence="8" id="KW-1185">Reference proteome</keyword>
<keyword evidence="5" id="KW-0472">Membrane</keyword>
<dbReference type="InterPro" id="IPR000048">
    <property type="entry name" value="IQ_motif_EF-hand-BS"/>
</dbReference>
<dbReference type="OrthoDB" id="1101566at2759"/>
<accession>A0A6J5XBS7</accession>
<dbReference type="PANTHER" id="PTHR32295">
    <property type="entry name" value="IQ-DOMAIN 5-RELATED"/>
    <property type="match status" value="1"/>
</dbReference>
<feature type="region of interest" description="Disordered" evidence="4">
    <location>
        <begin position="133"/>
        <end position="158"/>
    </location>
</feature>
<reference evidence="8" key="1">
    <citation type="journal article" date="2020" name="Genome Biol.">
        <title>Gamete binning: chromosome-level and haplotype-resolved genome assembly enabled by high-throughput single-cell sequencing of gamete genomes.</title>
        <authorList>
            <person name="Campoy J.A."/>
            <person name="Sun H."/>
            <person name="Goel M."/>
            <person name="Jiao W.-B."/>
            <person name="Folz-Donahue K."/>
            <person name="Wang N."/>
            <person name="Rubio M."/>
            <person name="Liu C."/>
            <person name="Kukat C."/>
            <person name="Ruiz D."/>
            <person name="Huettel B."/>
            <person name="Schneeberger K."/>
        </authorList>
    </citation>
    <scope>NUCLEOTIDE SEQUENCE [LARGE SCALE GENOMIC DNA]</scope>
    <source>
        <strain evidence="8">cv. Rojo Pasion</strain>
    </source>
</reference>
<evidence type="ECO:0000313" key="7">
    <source>
        <dbReference type="EMBL" id="CAB4311356.1"/>
    </source>
</evidence>
<protein>
    <recommendedName>
        <fullName evidence="6">DUF4005 domain-containing protein</fullName>
    </recommendedName>
</protein>
<sequence>MVDLGFRRSTFVRFALGLAVGSLNLTEYAVIAWFLSGYVTRFWKASGLLQHFVAIGLPAMGKSPAKWIKTVLFGKKSSKANIPKGREKFSNEKEVVVASRAAGAEFSSDPPVAFHQNTNTLEDNIGLELENKEAPNVLGDGGPGSQSTEIQGSTPQDAVYDPERIRQEQAATKAQAAFRGYLARRAFWALKGIIRLQALIRGHLVRRQAVATLCSMVGIVKFQALIRGRRVRQSDTGLEVQKRCILPLLNEGKLVGPVGVDTSTQMAKLSANNVSDLYDFNGHLLALSPPVMPLSLQYEPGDPNSVSNWLERWSATHFWKPVPQPRKVPDSKSQRKHPEAQTGRVKRSNRRVPSANVESVSVQATSEFEKPKRNLRKVSTHTTDPVQENPQVELEKVKRNLRKVHSPIVENSVQTEGEAESLKQSLEKASSTSGPDVLEGYTNNSGEKLKKEPTWILSNQPDTETIPEPSATKEVFNLSSGDQAVEDLKPLTESTGKDINAPSAEAAVESKILTESNGNDENISSANGVLSQKEDLTTNDNQKSSRKSSTPAKQERSENGLQSSPTVPSYMAATESAKAKLRAQGSPRFGQDGAEKNNSTRRHSLPSSTNSKISSQSPRTQRLVQTVGKGGNKSERTQPTSREGNGKATQAEWRR</sequence>
<evidence type="ECO:0000256" key="3">
    <source>
        <dbReference type="ARBA" id="ARBA00024378"/>
    </source>
</evidence>
<evidence type="ECO:0000256" key="4">
    <source>
        <dbReference type="SAM" id="MobiDB-lite"/>
    </source>
</evidence>
<proteinExistence type="inferred from homology"/>
<feature type="compositionally biased region" description="Polar residues" evidence="4">
    <location>
        <begin position="538"/>
        <end position="552"/>
    </location>
</feature>
<gene>
    <name evidence="7" type="ORF">ORAREDHAP_LOCUS33496</name>
</gene>
<evidence type="ECO:0000256" key="1">
    <source>
        <dbReference type="ARBA" id="ARBA00022860"/>
    </source>
</evidence>
<keyword evidence="5" id="KW-1133">Transmembrane helix</keyword>
<dbReference type="GO" id="GO:0005516">
    <property type="term" value="F:calmodulin binding"/>
    <property type="evidence" value="ECO:0007669"/>
    <property type="project" value="UniProtKB-KW"/>
</dbReference>
<evidence type="ECO:0000256" key="2">
    <source>
        <dbReference type="ARBA" id="ARBA00024341"/>
    </source>
</evidence>
<evidence type="ECO:0000313" key="8">
    <source>
        <dbReference type="Proteomes" id="UP000507245"/>
    </source>
</evidence>
<dbReference type="Pfam" id="PF00612">
    <property type="entry name" value="IQ"/>
    <property type="match status" value="2"/>
</dbReference>
<keyword evidence="5" id="KW-0812">Transmembrane</keyword>
<name>A0A6J5XBS7_PRUAR</name>
<dbReference type="SMART" id="SM00015">
    <property type="entry name" value="IQ"/>
    <property type="match status" value="2"/>
</dbReference>
<feature type="compositionally biased region" description="Polar residues" evidence="4">
    <location>
        <begin position="380"/>
        <end position="390"/>
    </location>
</feature>
<dbReference type="PANTHER" id="PTHR32295:SF281">
    <property type="entry name" value="PROTEIN IQ-DOMAIN 31"/>
    <property type="match status" value="1"/>
</dbReference>
<feature type="domain" description="DUF4005" evidence="6">
    <location>
        <begin position="540"/>
        <end position="634"/>
    </location>
</feature>
<evidence type="ECO:0000259" key="6">
    <source>
        <dbReference type="Pfam" id="PF13178"/>
    </source>
</evidence>
<feature type="transmembrane region" description="Helical" evidence="5">
    <location>
        <begin position="12"/>
        <end position="36"/>
    </location>
</feature>
<dbReference type="Pfam" id="PF13178">
    <property type="entry name" value="DUF4005"/>
    <property type="match status" value="1"/>
</dbReference>
<dbReference type="Gene3D" id="1.20.5.190">
    <property type="match status" value="1"/>
</dbReference>
<dbReference type="InterPro" id="IPR025064">
    <property type="entry name" value="DUF4005"/>
</dbReference>
<organism evidence="7 8">
    <name type="scientific">Prunus armeniaca</name>
    <name type="common">Apricot</name>
    <name type="synonym">Armeniaca vulgaris</name>
    <dbReference type="NCBI Taxonomy" id="36596"/>
    <lineage>
        <taxon>Eukaryota</taxon>
        <taxon>Viridiplantae</taxon>
        <taxon>Streptophyta</taxon>
        <taxon>Embryophyta</taxon>
        <taxon>Tracheophyta</taxon>
        <taxon>Spermatophyta</taxon>
        <taxon>Magnoliopsida</taxon>
        <taxon>eudicotyledons</taxon>
        <taxon>Gunneridae</taxon>
        <taxon>Pentapetalae</taxon>
        <taxon>rosids</taxon>
        <taxon>fabids</taxon>
        <taxon>Rosales</taxon>
        <taxon>Rosaceae</taxon>
        <taxon>Amygdaloideae</taxon>
        <taxon>Amygdaleae</taxon>
        <taxon>Prunus</taxon>
    </lineage>
</organism>
<feature type="compositionally biased region" description="Polar residues" evidence="4">
    <location>
        <begin position="513"/>
        <end position="530"/>
    </location>
</feature>
<feature type="compositionally biased region" description="Polar residues" evidence="4">
    <location>
        <begin position="422"/>
        <end position="434"/>
    </location>
</feature>
<comment type="subunit">
    <text evidence="3">Binds to multiple calmodulin (CaM) in the presence of Ca(2+) and CaM-like proteins.</text>
</comment>
<feature type="compositionally biased region" description="Polar residues" evidence="4">
    <location>
        <begin position="145"/>
        <end position="156"/>
    </location>
</feature>
<keyword evidence="1" id="KW-0112">Calmodulin-binding</keyword>
<evidence type="ECO:0000256" key="5">
    <source>
        <dbReference type="SAM" id="Phobius"/>
    </source>
</evidence>
<feature type="compositionally biased region" description="Polar residues" evidence="4">
    <location>
        <begin position="356"/>
        <end position="366"/>
    </location>
</feature>
<feature type="compositionally biased region" description="Polar residues" evidence="4">
    <location>
        <begin position="605"/>
        <end position="624"/>
    </location>
</feature>
<feature type="region of interest" description="Disordered" evidence="4">
    <location>
        <begin position="321"/>
        <end position="655"/>
    </location>
</feature>
<dbReference type="Proteomes" id="UP000507245">
    <property type="component" value="Unassembled WGS sequence"/>
</dbReference>
<dbReference type="PROSITE" id="PS50096">
    <property type="entry name" value="IQ"/>
    <property type="match status" value="2"/>
</dbReference>
<dbReference type="AlphaFoldDB" id="A0A6J5XBS7"/>